<evidence type="ECO:0000313" key="2">
    <source>
        <dbReference type="Proteomes" id="UP000192247"/>
    </source>
</evidence>
<organism evidence="1 2">
    <name type="scientific">Tropilaelaps mercedesae</name>
    <dbReference type="NCBI Taxonomy" id="418985"/>
    <lineage>
        <taxon>Eukaryota</taxon>
        <taxon>Metazoa</taxon>
        <taxon>Ecdysozoa</taxon>
        <taxon>Arthropoda</taxon>
        <taxon>Chelicerata</taxon>
        <taxon>Arachnida</taxon>
        <taxon>Acari</taxon>
        <taxon>Parasitiformes</taxon>
        <taxon>Mesostigmata</taxon>
        <taxon>Gamasina</taxon>
        <taxon>Dermanyssoidea</taxon>
        <taxon>Laelapidae</taxon>
        <taxon>Tropilaelaps</taxon>
    </lineage>
</organism>
<evidence type="ECO:0000313" key="1">
    <source>
        <dbReference type="EMBL" id="OQR76667.1"/>
    </source>
</evidence>
<accession>A0A1V9XT46</accession>
<name>A0A1V9XT46_9ACAR</name>
<proteinExistence type="predicted"/>
<protein>
    <submittedName>
        <fullName evidence="1">Uncharacterized protein</fullName>
    </submittedName>
</protein>
<comment type="caution">
    <text evidence="1">The sequence shown here is derived from an EMBL/GenBank/DDBJ whole genome shotgun (WGS) entry which is preliminary data.</text>
</comment>
<dbReference type="InParanoid" id="A0A1V9XT46"/>
<reference evidence="1 2" key="1">
    <citation type="journal article" date="2017" name="Gigascience">
        <title>Draft genome of the honey bee ectoparasitic mite, Tropilaelaps mercedesae, is shaped by the parasitic life history.</title>
        <authorList>
            <person name="Dong X."/>
            <person name="Armstrong S.D."/>
            <person name="Xia D."/>
            <person name="Makepeace B.L."/>
            <person name="Darby A.C."/>
            <person name="Kadowaki T."/>
        </authorList>
    </citation>
    <scope>NUCLEOTIDE SEQUENCE [LARGE SCALE GENOMIC DNA]</scope>
    <source>
        <strain evidence="1">Wuxi-XJTLU</strain>
    </source>
</reference>
<gene>
    <name evidence="1" type="ORF">BIW11_07637</name>
</gene>
<dbReference type="EMBL" id="MNPL01004557">
    <property type="protein sequence ID" value="OQR76667.1"/>
    <property type="molecule type" value="Genomic_DNA"/>
</dbReference>
<dbReference type="Proteomes" id="UP000192247">
    <property type="component" value="Unassembled WGS sequence"/>
</dbReference>
<sequence>MCNYSCKFILYTY</sequence>
<keyword evidence="2" id="KW-1185">Reference proteome</keyword>